<proteinExistence type="predicted"/>
<dbReference type="GO" id="GO:0045927">
    <property type="term" value="P:positive regulation of growth"/>
    <property type="evidence" value="ECO:0007669"/>
    <property type="project" value="UniProtKB-ARBA"/>
</dbReference>
<dbReference type="PANTHER" id="PTHR23189">
    <property type="entry name" value="RNA RECOGNITION MOTIF-CONTAINING"/>
    <property type="match status" value="1"/>
</dbReference>
<feature type="domain" description="RRM" evidence="7">
    <location>
        <begin position="230"/>
        <end position="303"/>
    </location>
</feature>
<keyword evidence="2 5" id="KW-0694">RNA-binding</keyword>
<dbReference type="InterPro" id="IPR007201">
    <property type="entry name" value="Mei2-like_Rrm_C"/>
</dbReference>
<dbReference type="OrthoDB" id="417481at2759"/>
<evidence type="ECO:0000313" key="8">
    <source>
        <dbReference type="EMBL" id="KAB1217535.1"/>
    </source>
</evidence>
<dbReference type="GO" id="GO:0003723">
    <property type="term" value="F:RNA binding"/>
    <property type="evidence" value="ECO:0007669"/>
    <property type="project" value="UniProtKB-UniRule"/>
</dbReference>
<dbReference type="GO" id="GO:0051321">
    <property type="term" value="P:meiotic cell cycle"/>
    <property type="evidence" value="ECO:0007669"/>
    <property type="project" value="UniProtKB-KW"/>
</dbReference>
<keyword evidence="3" id="KW-0469">Meiosis</keyword>
<dbReference type="GO" id="GO:0045836">
    <property type="term" value="P:positive regulation of meiotic nuclear division"/>
    <property type="evidence" value="ECO:0007669"/>
    <property type="project" value="UniProtKB-ARBA"/>
</dbReference>
<dbReference type="InterPro" id="IPR034454">
    <property type="entry name" value="MEI2-like_RRM3"/>
</dbReference>
<evidence type="ECO:0000256" key="1">
    <source>
        <dbReference type="ARBA" id="ARBA00022737"/>
    </source>
</evidence>
<evidence type="ECO:0000256" key="5">
    <source>
        <dbReference type="PROSITE-ProRule" id="PRU00176"/>
    </source>
</evidence>
<dbReference type="EMBL" id="RXIC02000022">
    <property type="protein sequence ID" value="KAB1217535.1"/>
    <property type="molecule type" value="Genomic_DNA"/>
</dbReference>
<dbReference type="Proteomes" id="UP000516437">
    <property type="component" value="Chromosome 4"/>
</dbReference>
<sequence>MNGKIIKPAKVLDTSPHLEKLSPIGAKPVDAWELPQSNLPRDKAGKIHAFREESLVGLSNASRMEPWPNVSLQLPSHSLDGKKTLVSGTENESSLFSSSMSEIFSRKLGFLGNVVPCHQPANTITSHYNEESVESLEELEARTIGNLLPDEDDLFSGMIDELGRNAHATNGDDCEDYDLFSSGGGMELEGDDQISTGPRDSDYIRGLSNGLGDSNSSIVGEHPYGEHPSRTLFVRNINSNVEDSELKAFFERHGDIRALYTACKHRGFVMISYYDIRAAQKAKRALQNKPLKRRKLDIHYSIPKDNPSERDINQGTLVVFNLDSSVSDNELRQIFGFYGEIKEIFETPNKGHPKFIEFYDVRAAEAALRALNRSEIAGKQIQVEPSHPGIARCFMEQSEREQDGLNVCQSPYGNLSLGGMARSPVSSFIENAFLHRSSSVPSNLPSPLRVASVGKQFGLSDSNHPLNGIKFANQCIPNFHPHSFPEYHDNLANGVPCSSASTIADMVINLQPKVAEATDSKQIRRGGSIVRPVELDAGVFGCSGNGSCPLHGHHCTWNNSNSYHRHTSGPVIWGSSPSFVNGIPSHHLPQITAFPRGSHQLLGTSPVHHHVGSAPAVNPSIWDRRHAYLGESPEASSFHLGSLGSVGFPRTSQLHPIELSPCNTFSHVNGNCSDMLTNAGQCSPQQMCPIFPERIPIMSMPTYDSPIERLRNLSHRRNEANYHVDKKQYELDIDRILQGEDSRTTLMIKNIPNKYTSKMLLAAIDEHCRGTYDFIYLPIDFKASKFSGGSTNKCNVGYAFINMIDPRQIIPFHQAFNGKKWEKFNSEKVASLAYARIQGKIALIAHFQNSSLMNEDKRCRPILFHTDGPNAGDPEPFPMGTHVRSRPGRPRTNGYEENHNQESPSTSANREEYSNGSDSSKDSDEAS</sequence>
<dbReference type="InterPro" id="IPR035979">
    <property type="entry name" value="RBD_domain_sf"/>
</dbReference>
<dbReference type="SUPFAM" id="SSF54928">
    <property type="entry name" value="RNA-binding domain, RBD"/>
    <property type="match status" value="2"/>
</dbReference>
<gene>
    <name evidence="8" type="ORF">CJ030_MR4G028416</name>
</gene>
<dbReference type="InterPro" id="IPR000504">
    <property type="entry name" value="RRM_dom"/>
</dbReference>
<dbReference type="FunFam" id="3.30.70.330:FF:000101">
    <property type="entry name" value="Protein MEI2-like 1"/>
    <property type="match status" value="1"/>
</dbReference>
<dbReference type="InterPro" id="IPR034453">
    <property type="entry name" value="MEI2-like_RRM1"/>
</dbReference>
<dbReference type="InterPro" id="IPR012677">
    <property type="entry name" value="Nucleotide-bd_a/b_plait_sf"/>
</dbReference>
<keyword evidence="9" id="KW-1185">Reference proteome</keyword>
<evidence type="ECO:0000256" key="6">
    <source>
        <dbReference type="SAM" id="MobiDB-lite"/>
    </source>
</evidence>
<evidence type="ECO:0000256" key="2">
    <source>
        <dbReference type="ARBA" id="ARBA00022884"/>
    </source>
</evidence>
<evidence type="ECO:0000259" key="7">
    <source>
        <dbReference type="PROSITE" id="PS50102"/>
    </source>
</evidence>
<evidence type="ECO:0000313" key="9">
    <source>
        <dbReference type="Proteomes" id="UP000516437"/>
    </source>
</evidence>
<feature type="domain" description="RRM" evidence="7">
    <location>
        <begin position="315"/>
        <end position="388"/>
    </location>
</feature>
<name>A0A6A1VXN0_9ROSI</name>
<dbReference type="CDD" id="cd12531">
    <property type="entry name" value="RRM3_MEI2_like"/>
    <property type="match status" value="1"/>
</dbReference>
<dbReference type="SMART" id="SM00360">
    <property type="entry name" value="RRM"/>
    <property type="match status" value="2"/>
</dbReference>
<keyword evidence="1" id="KW-0677">Repeat</keyword>
<dbReference type="AlphaFoldDB" id="A0A6A1VXN0"/>
<reference evidence="8 9" key="1">
    <citation type="journal article" date="2019" name="Plant Biotechnol. J.">
        <title>The red bayberry genome and genetic basis of sex determination.</title>
        <authorList>
            <person name="Jia H.M."/>
            <person name="Jia H.J."/>
            <person name="Cai Q.L."/>
            <person name="Wang Y."/>
            <person name="Zhao H.B."/>
            <person name="Yang W.F."/>
            <person name="Wang G.Y."/>
            <person name="Li Y.H."/>
            <person name="Zhan D.L."/>
            <person name="Shen Y.T."/>
            <person name="Niu Q.F."/>
            <person name="Chang L."/>
            <person name="Qiu J."/>
            <person name="Zhao L."/>
            <person name="Xie H.B."/>
            <person name="Fu W.Y."/>
            <person name="Jin J."/>
            <person name="Li X.W."/>
            <person name="Jiao Y."/>
            <person name="Zhou C.C."/>
            <person name="Tu T."/>
            <person name="Chai C.Y."/>
            <person name="Gao J.L."/>
            <person name="Fan L.J."/>
            <person name="van de Weg E."/>
            <person name="Wang J.Y."/>
            <person name="Gao Z.S."/>
        </authorList>
    </citation>
    <scope>NUCLEOTIDE SEQUENCE [LARGE SCALE GENOMIC DNA]</scope>
    <source>
        <tissue evidence="8">Leaves</tissue>
    </source>
</reference>
<dbReference type="Pfam" id="PF04059">
    <property type="entry name" value="RRM_2"/>
    <property type="match status" value="1"/>
</dbReference>
<dbReference type="CDD" id="cd12524">
    <property type="entry name" value="RRM1_MEI2_like"/>
    <property type="match status" value="1"/>
</dbReference>
<comment type="function">
    <text evidence="4">Probable RNA-binding protein that plays a role in meiosis and vegetative growth.</text>
</comment>
<protein>
    <submittedName>
        <fullName evidence="8">Protein MEI2-like 4</fullName>
    </submittedName>
</protein>
<evidence type="ECO:0000256" key="3">
    <source>
        <dbReference type="ARBA" id="ARBA00023254"/>
    </source>
</evidence>
<dbReference type="Gene3D" id="3.30.70.330">
    <property type="match status" value="2"/>
</dbReference>
<evidence type="ECO:0000256" key="4">
    <source>
        <dbReference type="ARBA" id="ARBA00058438"/>
    </source>
</evidence>
<dbReference type="PROSITE" id="PS50102">
    <property type="entry name" value="RRM"/>
    <property type="match status" value="2"/>
</dbReference>
<feature type="region of interest" description="Disordered" evidence="6">
    <location>
        <begin position="863"/>
        <end position="927"/>
    </location>
</feature>
<comment type="caution">
    <text evidence="8">The sequence shown here is derived from an EMBL/GenBank/DDBJ whole genome shotgun (WGS) entry which is preliminary data.</text>
</comment>
<feature type="compositionally biased region" description="Basic and acidic residues" evidence="6">
    <location>
        <begin position="909"/>
        <end position="927"/>
    </location>
</feature>
<accession>A0A6A1VXN0</accession>
<dbReference type="FunFam" id="3.30.70.330:FF:000063">
    <property type="entry name" value="MEI2-like protein 5 isoform 2"/>
    <property type="match status" value="1"/>
</dbReference>
<organism evidence="8 9">
    <name type="scientific">Morella rubra</name>
    <name type="common">Chinese bayberry</name>
    <dbReference type="NCBI Taxonomy" id="262757"/>
    <lineage>
        <taxon>Eukaryota</taxon>
        <taxon>Viridiplantae</taxon>
        <taxon>Streptophyta</taxon>
        <taxon>Embryophyta</taxon>
        <taxon>Tracheophyta</taxon>
        <taxon>Spermatophyta</taxon>
        <taxon>Magnoliopsida</taxon>
        <taxon>eudicotyledons</taxon>
        <taxon>Gunneridae</taxon>
        <taxon>Pentapetalae</taxon>
        <taxon>rosids</taxon>
        <taxon>fabids</taxon>
        <taxon>Fagales</taxon>
        <taxon>Myricaceae</taxon>
        <taxon>Morella</taxon>
    </lineage>
</organism>
<dbReference type="Pfam" id="PF00076">
    <property type="entry name" value="RRM_1"/>
    <property type="match status" value="2"/>
</dbReference>